<dbReference type="GeneID" id="8437282"/>
<keyword evidence="5 15" id="KW-0328">Glycosyltransferase</keyword>
<feature type="compositionally biased region" description="Basic and acidic residues" evidence="16">
    <location>
        <begin position="870"/>
        <end position="898"/>
    </location>
</feature>
<dbReference type="FunFam" id="2.80.10.50:FF:000034">
    <property type="entry name" value="Dolichyl-phosphate-mannose-protein mannosyltransferase 1"/>
    <property type="match status" value="1"/>
</dbReference>
<keyword evidence="7 15" id="KW-0812">Transmembrane</keyword>
<evidence type="ECO:0000256" key="3">
    <source>
        <dbReference type="ARBA" id="ARBA00007222"/>
    </source>
</evidence>
<dbReference type="EC" id="2.4.1.109" evidence="4 15"/>
<dbReference type="GO" id="GO:0004169">
    <property type="term" value="F:dolichyl-phosphate-mannose-protein mannosyltransferase activity"/>
    <property type="evidence" value="ECO:0007669"/>
    <property type="project" value="UniProtKB-UniRule"/>
</dbReference>
<dbReference type="Proteomes" id="UP000002058">
    <property type="component" value="Unassembled WGS sequence"/>
</dbReference>
<comment type="subcellular location">
    <subcellularLocation>
        <location evidence="1 15">Endoplasmic reticulum membrane</location>
        <topology evidence="1 15">Multi-pass membrane protein</topology>
    </subcellularLocation>
</comment>
<dbReference type="VEuPathDB" id="FungiDB:UREG_00484"/>
<dbReference type="UniPathway" id="UPA00378"/>
<feature type="region of interest" description="Disordered" evidence="16">
    <location>
        <begin position="1"/>
        <end position="42"/>
    </location>
</feature>
<dbReference type="KEGG" id="ure:UREG_00484"/>
<dbReference type="InterPro" id="IPR036300">
    <property type="entry name" value="MIR_dom_sf"/>
</dbReference>
<evidence type="ECO:0000256" key="12">
    <source>
        <dbReference type="ARBA" id="ARBA00023180"/>
    </source>
</evidence>
<dbReference type="FunCoup" id="C4JE62">
    <property type="interactions" value="44"/>
</dbReference>
<organism evidence="18 19">
    <name type="scientific">Uncinocarpus reesii (strain UAMH 1704)</name>
    <dbReference type="NCBI Taxonomy" id="336963"/>
    <lineage>
        <taxon>Eukaryota</taxon>
        <taxon>Fungi</taxon>
        <taxon>Dikarya</taxon>
        <taxon>Ascomycota</taxon>
        <taxon>Pezizomycotina</taxon>
        <taxon>Eurotiomycetes</taxon>
        <taxon>Eurotiomycetidae</taxon>
        <taxon>Onygenales</taxon>
        <taxon>Onygenaceae</taxon>
        <taxon>Uncinocarpus</taxon>
    </lineage>
</organism>
<feature type="domain" description="MIR" evidence="17">
    <location>
        <begin position="435"/>
        <end position="491"/>
    </location>
</feature>
<dbReference type="RefSeq" id="XP_002540971.1">
    <property type="nucleotide sequence ID" value="XM_002540925.1"/>
</dbReference>
<dbReference type="InParanoid" id="C4JE62"/>
<feature type="transmembrane region" description="Helical" evidence="15">
    <location>
        <begin position="631"/>
        <end position="652"/>
    </location>
</feature>
<feature type="region of interest" description="Disordered" evidence="16">
    <location>
        <begin position="733"/>
        <end position="782"/>
    </location>
</feature>
<comment type="similarity">
    <text evidence="3 15">Belongs to the glycosyltransferase 39 family.</text>
</comment>
<feature type="domain" description="MIR" evidence="17">
    <location>
        <begin position="291"/>
        <end position="345"/>
    </location>
</feature>
<feature type="transmembrane region" description="Helical" evidence="15">
    <location>
        <begin position="252"/>
        <end position="271"/>
    </location>
</feature>
<evidence type="ECO:0000256" key="10">
    <source>
        <dbReference type="ARBA" id="ARBA00022989"/>
    </source>
</evidence>
<dbReference type="PANTHER" id="PTHR10050:SF50">
    <property type="entry name" value="DOLICHYL-PHOSPHATE-MANNOSE--PROTEIN MANNOSYLTRANSFERASE 1-RELATED"/>
    <property type="match status" value="1"/>
</dbReference>
<feature type="transmembrane region" description="Helical" evidence="15">
    <location>
        <begin position="215"/>
        <end position="236"/>
    </location>
</feature>
<dbReference type="HOGENOM" id="CLU_008438_2_2_1"/>
<dbReference type="EMBL" id="CH476615">
    <property type="protein sequence ID" value="EEP75638.1"/>
    <property type="molecule type" value="Genomic_DNA"/>
</dbReference>
<feature type="region of interest" description="Disordered" evidence="16">
    <location>
        <begin position="827"/>
        <end position="898"/>
    </location>
</feature>
<feature type="transmembrane region" description="Helical" evidence="15">
    <location>
        <begin position="565"/>
        <end position="586"/>
    </location>
</feature>
<comment type="catalytic activity">
    <reaction evidence="13 15">
        <text>a di-trans,poly-cis-dolichyl beta-D-mannosyl phosphate + L-threonyl-[protein] = 3-O-(alpha-D-mannosyl)-L-threonyl-[protein] + a di-trans,poly-cis-dolichyl phosphate + H(+)</text>
        <dbReference type="Rhea" id="RHEA:53396"/>
        <dbReference type="Rhea" id="RHEA-COMP:11060"/>
        <dbReference type="Rhea" id="RHEA-COMP:13547"/>
        <dbReference type="Rhea" id="RHEA-COMP:19498"/>
        <dbReference type="Rhea" id="RHEA-COMP:19501"/>
        <dbReference type="ChEBI" id="CHEBI:15378"/>
        <dbReference type="ChEBI" id="CHEBI:30013"/>
        <dbReference type="ChEBI" id="CHEBI:57683"/>
        <dbReference type="ChEBI" id="CHEBI:58211"/>
        <dbReference type="ChEBI" id="CHEBI:137323"/>
        <dbReference type="EC" id="2.4.1.109"/>
    </reaction>
</comment>
<sequence>MPPKSAKAGLETNPPARRSSRSPGRSPGPKNRRKAASKVSDYTSEGVRDSDIFNLPKSDYKIVLLITAIATVVRLFKIYQPSSVVFDEVHFGGFATKYIKGKFFMDVHPPLAKLLITLAGYLGGFRGDFDFKEIGKDYIEPGVPYVAMRMLPAIMGVLSVPTMFFTLKGSGCRTVTAALGALLVTFGKPASLSTYNCELPLTYGIENGLATQSRYILLDSPLVIFTALTALSFTCFTNQHEQGPSKAFGPSWWFWLAATGVCLGATLWVLLGDTRTVTLATLNSKGMKDVPADIAFGARISLRHHNTQGGYLHSHSHMYPTGSKQQQITLYPHKDENNVWIFENQTQPLGPYGQVQGPKAWDNLTTTFIEDGATLKLYHLTTDRRLHSHDHRPPVTEADWQNEVSAYGYEGFPGDANDLFRVEIVKSLSKGTEAKKRLRTIETKFKLVHVMSGCVLFSHPVKLPDWGFEQQEVTCAKGGSLPNSIWYVEHNEHPMLGSDVEKVNYRRPGFFAKFWELQRVMWKTNAGLVESHAWDSRPNSWPLLLRGINFWGKNHRQVYLIGNPLIWWASTGAIVIYVAFKGLAVLRWQRGFGDYRNVNFKRFDYEIGQTVLAWAFHYFPFYLMARQLFLHHYFPALYFAILAFCQIFDFAANRVTLCGSKKNAVVGNVFFVLFLVASVAVFAIFSPLAYGNPWTQDACRKVKLLSSWDFDCNTFYTDLAQYSNAVTPSSSQPAASVTPAKVPEQKLAPPQVKQQEAPQVKQNEPEEKPMEEAEVTLPSGQKILGREESIEYRDQDGNLLDAEQVASLAKAGNVSFKTRYETRTRVVDAQGREVQQNLAPPHPDVEGQNLETVGKEDQQVPGDKPASVAGDEKSVQREDQKPKPASEGKEATRNADEL</sequence>
<keyword evidence="9 15" id="KW-0256">Endoplasmic reticulum</keyword>
<dbReference type="SUPFAM" id="SSF82109">
    <property type="entry name" value="MIR domain"/>
    <property type="match status" value="1"/>
</dbReference>
<protein>
    <recommendedName>
        <fullName evidence="4 15">Dolichyl-phosphate-mannose--protein mannosyltransferase</fullName>
        <ecNumber evidence="4 15">2.4.1.109</ecNumber>
    </recommendedName>
</protein>
<dbReference type="PROSITE" id="PS50919">
    <property type="entry name" value="MIR"/>
    <property type="match status" value="3"/>
</dbReference>
<dbReference type="Pfam" id="PF16192">
    <property type="entry name" value="PMT_4TMC"/>
    <property type="match status" value="1"/>
</dbReference>
<comment type="catalytic activity">
    <reaction evidence="14 15">
        <text>a di-trans,poly-cis-dolichyl beta-D-mannosyl phosphate + L-seryl-[protein] = 3-O-(alpha-D-mannosyl)-L-seryl-[protein] + a di-trans,poly-cis-dolichyl phosphate + H(+)</text>
        <dbReference type="Rhea" id="RHEA:17377"/>
        <dbReference type="Rhea" id="RHEA-COMP:9863"/>
        <dbReference type="Rhea" id="RHEA-COMP:13546"/>
        <dbReference type="Rhea" id="RHEA-COMP:19498"/>
        <dbReference type="Rhea" id="RHEA-COMP:19501"/>
        <dbReference type="ChEBI" id="CHEBI:15378"/>
        <dbReference type="ChEBI" id="CHEBI:29999"/>
        <dbReference type="ChEBI" id="CHEBI:57683"/>
        <dbReference type="ChEBI" id="CHEBI:58211"/>
        <dbReference type="ChEBI" id="CHEBI:137321"/>
        <dbReference type="EC" id="2.4.1.109"/>
    </reaction>
</comment>
<feature type="transmembrane region" description="Helical" evidence="15">
    <location>
        <begin position="664"/>
        <end position="690"/>
    </location>
</feature>
<dbReference type="InterPro" id="IPR016093">
    <property type="entry name" value="MIR_motif"/>
</dbReference>
<evidence type="ECO:0000259" key="17">
    <source>
        <dbReference type="PROSITE" id="PS50919"/>
    </source>
</evidence>
<keyword evidence="8" id="KW-0677">Repeat</keyword>
<dbReference type="OrthoDB" id="292747at2759"/>
<dbReference type="Pfam" id="PF02366">
    <property type="entry name" value="PMT"/>
    <property type="match status" value="2"/>
</dbReference>
<dbReference type="InterPro" id="IPR027005">
    <property type="entry name" value="PMT-like"/>
</dbReference>
<evidence type="ECO:0000256" key="1">
    <source>
        <dbReference type="ARBA" id="ARBA00004477"/>
    </source>
</evidence>
<evidence type="ECO:0000256" key="5">
    <source>
        <dbReference type="ARBA" id="ARBA00022676"/>
    </source>
</evidence>
<accession>C4JE62</accession>
<dbReference type="STRING" id="336963.C4JE62"/>
<keyword evidence="11 15" id="KW-0472">Membrane</keyword>
<evidence type="ECO:0000256" key="4">
    <source>
        <dbReference type="ARBA" id="ARBA00012839"/>
    </source>
</evidence>
<evidence type="ECO:0000256" key="13">
    <source>
        <dbReference type="ARBA" id="ARBA00045085"/>
    </source>
</evidence>
<evidence type="ECO:0000256" key="11">
    <source>
        <dbReference type="ARBA" id="ARBA00023136"/>
    </source>
</evidence>
<dbReference type="GO" id="GO:0031502">
    <property type="term" value="C:dolichyl-phosphate-mannose-protein mannosyltransferase complex"/>
    <property type="evidence" value="ECO:0007669"/>
    <property type="project" value="UniProtKB-ARBA"/>
</dbReference>
<feature type="domain" description="MIR" evidence="17">
    <location>
        <begin position="366"/>
        <end position="425"/>
    </location>
</feature>
<dbReference type="InterPro" id="IPR003342">
    <property type="entry name" value="ArnT-like_N"/>
</dbReference>
<dbReference type="InterPro" id="IPR032421">
    <property type="entry name" value="PMT_4TMC"/>
</dbReference>
<dbReference type="eggNOG" id="KOG3359">
    <property type="taxonomic scope" value="Eukaryota"/>
</dbReference>
<evidence type="ECO:0000313" key="18">
    <source>
        <dbReference type="EMBL" id="EEP75638.1"/>
    </source>
</evidence>
<evidence type="ECO:0000256" key="16">
    <source>
        <dbReference type="SAM" id="MobiDB-lite"/>
    </source>
</evidence>
<feature type="compositionally biased region" description="Low complexity" evidence="16">
    <location>
        <begin position="13"/>
        <end position="29"/>
    </location>
</feature>
<dbReference type="CDD" id="cd23283">
    <property type="entry name" value="beta-trefoil_MIR_PMT1-like"/>
    <property type="match status" value="1"/>
</dbReference>
<evidence type="ECO:0000256" key="9">
    <source>
        <dbReference type="ARBA" id="ARBA00022824"/>
    </source>
</evidence>
<evidence type="ECO:0000256" key="14">
    <source>
        <dbReference type="ARBA" id="ARBA00045102"/>
    </source>
</evidence>
<gene>
    <name evidence="18" type="ORF">UREG_00484</name>
</gene>
<proteinExistence type="inferred from homology"/>
<evidence type="ECO:0000256" key="6">
    <source>
        <dbReference type="ARBA" id="ARBA00022679"/>
    </source>
</evidence>
<evidence type="ECO:0000313" key="19">
    <source>
        <dbReference type="Proteomes" id="UP000002058"/>
    </source>
</evidence>
<keyword evidence="6 15" id="KW-0808">Transferase</keyword>
<name>C4JE62_UNCRE</name>
<reference evidence="19" key="1">
    <citation type="journal article" date="2009" name="Genome Res.">
        <title>Comparative genomic analyses of the human fungal pathogens Coccidioides and their relatives.</title>
        <authorList>
            <person name="Sharpton T.J."/>
            <person name="Stajich J.E."/>
            <person name="Rounsley S.D."/>
            <person name="Gardner M.J."/>
            <person name="Wortman J.R."/>
            <person name="Jordar V.S."/>
            <person name="Maiti R."/>
            <person name="Kodira C.D."/>
            <person name="Neafsey D.E."/>
            <person name="Zeng Q."/>
            <person name="Hung C.-Y."/>
            <person name="McMahan C."/>
            <person name="Muszewska A."/>
            <person name="Grynberg M."/>
            <person name="Mandel M.A."/>
            <person name="Kellner E.M."/>
            <person name="Barker B.M."/>
            <person name="Galgiani J.N."/>
            <person name="Orbach M.J."/>
            <person name="Kirkland T.N."/>
            <person name="Cole G.T."/>
            <person name="Henn M.R."/>
            <person name="Birren B.W."/>
            <person name="Taylor J.W."/>
        </authorList>
    </citation>
    <scope>NUCLEOTIDE SEQUENCE [LARGE SCALE GENOMIC DNA]</scope>
    <source>
        <strain evidence="19">UAMH 1704</strain>
    </source>
</reference>
<keyword evidence="10 15" id="KW-1133">Transmembrane helix</keyword>
<feature type="transmembrane region" description="Helical" evidence="15">
    <location>
        <begin position="146"/>
        <end position="167"/>
    </location>
</feature>
<dbReference type="OMA" id="KNVTPRL"/>
<feature type="compositionally biased region" description="Polar residues" evidence="16">
    <location>
        <begin position="752"/>
        <end position="762"/>
    </location>
</feature>
<keyword evidence="12" id="KW-0325">Glycoprotein</keyword>
<dbReference type="Pfam" id="PF02815">
    <property type="entry name" value="MIR"/>
    <property type="match status" value="1"/>
</dbReference>
<comment type="caution">
    <text evidence="15">Lacks conserved residue(s) required for the propagation of feature annotation.</text>
</comment>
<dbReference type="Gene3D" id="2.80.10.50">
    <property type="match status" value="1"/>
</dbReference>
<comment type="pathway">
    <text evidence="2 15">Protein modification; protein glycosylation.</text>
</comment>
<dbReference type="PANTHER" id="PTHR10050">
    <property type="entry name" value="DOLICHYL-PHOSPHATE-MANNOSE--PROTEIN MANNOSYLTRANSFERASE"/>
    <property type="match status" value="1"/>
</dbReference>
<evidence type="ECO:0000256" key="15">
    <source>
        <dbReference type="RuleBase" id="RU367007"/>
    </source>
</evidence>
<evidence type="ECO:0000256" key="2">
    <source>
        <dbReference type="ARBA" id="ARBA00004922"/>
    </source>
</evidence>
<evidence type="ECO:0000256" key="8">
    <source>
        <dbReference type="ARBA" id="ARBA00022737"/>
    </source>
</evidence>
<dbReference type="SMART" id="SM00472">
    <property type="entry name" value="MIR"/>
    <property type="match status" value="3"/>
</dbReference>
<evidence type="ECO:0000256" key="7">
    <source>
        <dbReference type="ARBA" id="ARBA00022692"/>
    </source>
</evidence>
<dbReference type="AlphaFoldDB" id="C4JE62"/>
<comment type="function">
    <text evidence="15">Transfers mannose from Dol-P-mannose to Ser or Thr residues on proteins.</text>
</comment>
<keyword evidence="19" id="KW-1185">Reference proteome</keyword>